<feature type="transmembrane region" description="Helical" evidence="5">
    <location>
        <begin position="12"/>
        <end position="39"/>
    </location>
</feature>
<feature type="transmembrane region" description="Helical" evidence="5">
    <location>
        <begin position="139"/>
        <end position="165"/>
    </location>
</feature>
<evidence type="ECO:0000256" key="3">
    <source>
        <dbReference type="ARBA" id="ARBA00022989"/>
    </source>
</evidence>
<accession>A0A9Q7UZJ2</accession>
<feature type="transmembrane region" description="Helical" evidence="5">
    <location>
        <begin position="202"/>
        <end position="221"/>
    </location>
</feature>
<dbReference type="InterPro" id="IPR002781">
    <property type="entry name" value="TM_pro_TauE-like"/>
</dbReference>
<dbReference type="AlphaFoldDB" id="A0A9Q7UZJ2"/>
<evidence type="ECO:0000256" key="2">
    <source>
        <dbReference type="ARBA" id="ARBA00022692"/>
    </source>
</evidence>
<evidence type="ECO:0000256" key="4">
    <source>
        <dbReference type="ARBA" id="ARBA00023136"/>
    </source>
</evidence>
<feature type="transmembrane region" description="Helical" evidence="5">
    <location>
        <begin position="107"/>
        <end position="127"/>
    </location>
</feature>
<feature type="transmembrane region" description="Helical" evidence="5">
    <location>
        <begin position="51"/>
        <end position="69"/>
    </location>
</feature>
<feature type="transmembrane region" description="Helical" evidence="5">
    <location>
        <begin position="177"/>
        <end position="195"/>
    </location>
</feature>
<dbReference type="GO" id="GO:0005886">
    <property type="term" value="C:plasma membrane"/>
    <property type="evidence" value="ECO:0007669"/>
    <property type="project" value="UniProtKB-SubCell"/>
</dbReference>
<dbReference type="EMBL" id="LT984814">
    <property type="protein sequence ID" value="SPD66723.1"/>
    <property type="molecule type" value="Genomic_DNA"/>
</dbReference>
<keyword evidence="2 5" id="KW-0812">Transmembrane</keyword>
<evidence type="ECO:0000256" key="5">
    <source>
        <dbReference type="RuleBase" id="RU363041"/>
    </source>
</evidence>
<geneLocation type="plasmid" evidence="7">
    <name>cbm2636_mp</name>
</geneLocation>
<comment type="similarity">
    <text evidence="5">Belongs to the 4-toluene sulfonate uptake permease (TSUP) (TC 2.A.102) family.</text>
</comment>
<dbReference type="RefSeq" id="WP_115712106.1">
    <property type="nucleotide sequence ID" value="NZ_LT984814.1"/>
</dbReference>
<keyword evidence="4 5" id="KW-0472">Membrane</keyword>
<comment type="subcellular location">
    <subcellularLocation>
        <location evidence="5">Cell membrane</location>
        <topology evidence="5">Multi-pass membrane protein</topology>
    </subcellularLocation>
    <subcellularLocation>
        <location evidence="1">Membrane</location>
        <topology evidence="1">Multi-pass membrane protein</topology>
    </subcellularLocation>
</comment>
<gene>
    <name evidence="6" type="ORF">CBM2636_MP10359</name>
</gene>
<keyword evidence="3 5" id="KW-1133">Transmembrane helix</keyword>
<evidence type="ECO:0000313" key="6">
    <source>
        <dbReference type="EMBL" id="SPD66723.1"/>
    </source>
</evidence>
<keyword evidence="5" id="KW-1003">Cell membrane</keyword>
<dbReference type="Proteomes" id="UP000254259">
    <property type="component" value="Plasmid CBM2636_mp"/>
</dbReference>
<name>A0A9Q7UZJ2_9BURK</name>
<reference evidence="6 7" key="1">
    <citation type="submission" date="2018-01" db="EMBL/GenBank/DDBJ databases">
        <authorList>
            <person name="Clerissi C."/>
        </authorList>
    </citation>
    <scope>NUCLEOTIDE SEQUENCE [LARGE SCALE GENOMIC DNA]</scope>
    <source>
        <strain evidence="6">Cupriavidus taiwanensis SWF 66322</strain>
        <plasmid evidence="7">cbm2636_mp</plasmid>
    </source>
</reference>
<feature type="transmembrane region" description="Helical" evidence="5">
    <location>
        <begin position="81"/>
        <end position="101"/>
    </location>
</feature>
<feature type="transmembrane region" description="Helical" evidence="5">
    <location>
        <begin position="233"/>
        <end position="249"/>
    </location>
</feature>
<dbReference type="Pfam" id="PF01925">
    <property type="entry name" value="TauE"/>
    <property type="match status" value="1"/>
</dbReference>
<keyword evidence="6" id="KW-0614">Plasmid</keyword>
<organism evidence="6 7">
    <name type="scientific">Cupriavidus taiwanensis</name>
    <dbReference type="NCBI Taxonomy" id="164546"/>
    <lineage>
        <taxon>Bacteria</taxon>
        <taxon>Pseudomonadati</taxon>
        <taxon>Pseudomonadota</taxon>
        <taxon>Betaproteobacteria</taxon>
        <taxon>Burkholderiales</taxon>
        <taxon>Burkholderiaceae</taxon>
        <taxon>Cupriavidus</taxon>
    </lineage>
</organism>
<evidence type="ECO:0000256" key="1">
    <source>
        <dbReference type="ARBA" id="ARBA00004141"/>
    </source>
</evidence>
<protein>
    <recommendedName>
        <fullName evidence="5">Probable membrane transporter protein</fullName>
    </recommendedName>
</protein>
<sequence length="250" mass="26381">MLSGDTEARAHLLFVLFVAISVYASNVTGFALALVLLGLVALTDIVPLPDAVNAVTVIIVLNAALFLYKRRPLRIQPEIKPAVVCSLGGSLVGMALLTFLATHAFQTLRALLGICVIGCAMLLWKAARPYAVASGPRTFAFVGALSGVLGGMFATASPPLVYAVYRQPWSVEVIQESLIFSFGVGAVLRLSVMGLSGQVNLFALQLAAEALPVAMLVTILAANRQPPVSKERLRQIVCILLVCVGIGILL</sequence>
<evidence type="ECO:0000313" key="7">
    <source>
        <dbReference type="Proteomes" id="UP000254259"/>
    </source>
</evidence>
<proteinExistence type="inferred from homology"/>